<name>A0A2T5VCQ9_9HYPH</name>
<dbReference type="EMBL" id="QAYG01000002">
    <property type="protein sequence ID" value="PTW61525.1"/>
    <property type="molecule type" value="Genomic_DNA"/>
</dbReference>
<evidence type="ECO:0000313" key="3">
    <source>
        <dbReference type="Proteomes" id="UP000244081"/>
    </source>
</evidence>
<sequence>MYRRHARPLRKVPVFAALAAATLFMAAPRDAEARPDTRTFTCAQAKDLVTRSGAITLTTGPATYERFVAHRGQCLRMEITQPAYAPTQDVPQCFIGLRCVPITIRKQYD</sequence>
<feature type="chain" id="PRO_5015426101" description="Secreted protein" evidence="1">
    <location>
        <begin position="27"/>
        <end position="109"/>
    </location>
</feature>
<dbReference type="Proteomes" id="UP000244081">
    <property type="component" value="Unassembled WGS sequence"/>
</dbReference>
<feature type="signal peptide" evidence="1">
    <location>
        <begin position="1"/>
        <end position="26"/>
    </location>
</feature>
<evidence type="ECO:0000313" key="2">
    <source>
        <dbReference type="EMBL" id="PTW61525.1"/>
    </source>
</evidence>
<dbReference type="RefSeq" id="WP_245926739.1">
    <property type="nucleotide sequence ID" value="NZ_QAYG01000002.1"/>
</dbReference>
<organism evidence="2 3">
    <name type="scientific">Breoghania corrubedonensis</name>
    <dbReference type="NCBI Taxonomy" id="665038"/>
    <lineage>
        <taxon>Bacteria</taxon>
        <taxon>Pseudomonadati</taxon>
        <taxon>Pseudomonadota</taxon>
        <taxon>Alphaproteobacteria</taxon>
        <taxon>Hyphomicrobiales</taxon>
        <taxon>Stappiaceae</taxon>
        <taxon>Breoghania</taxon>
    </lineage>
</organism>
<accession>A0A2T5VCQ9</accession>
<protein>
    <recommendedName>
        <fullName evidence="4">Secreted protein</fullName>
    </recommendedName>
</protein>
<gene>
    <name evidence="2" type="ORF">C8N35_102236</name>
</gene>
<proteinExistence type="predicted"/>
<evidence type="ECO:0000256" key="1">
    <source>
        <dbReference type="SAM" id="SignalP"/>
    </source>
</evidence>
<dbReference type="AlphaFoldDB" id="A0A2T5VCQ9"/>
<comment type="caution">
    <text evidence="2">The sequence shown here is derived from an EMBL/GenBank/DDBJ whole genome shotgun (WGS) entry which is preliminary data.</text>
</comment>
<keyword evidence="3" id="KW-1185">Reference proteome</keyword>
<keyword evidence="1" id="KW-0732">Signal</keyword>
<reference evidence="2 3" key="1">
    <citation type="submission" date="2018-04" db="EMBL/GenBank/DDBJ databases">
        <title>Genomic Encyclopedia of Archaeal and Bacterial Type Strains, Phase II (KMG-II): from individual species to whole genera.</title>
        <authorList>
            <person name="Goeker M."/>
        </authorList>
    </citation>
    <scope>NUCLEOTIDE SEQUENCE [LARGE SCALE GENOMIC DNA]</scope>
    <source>
        <strain evidence="2 3">DSM 23382</strain>
    </source>
</reference>
<evidence type="ECO:0008006" key="4">
    <source>
        <dbReference type="Google" id="ProtNLM"/>
    </source>
</evidence>